<proteinExistence type="predicted"/>
<comment type="caution">
    <text evidence="1">The sequence shown here is derived from an EMBL/GenBank/DDBJ whole genome shotgun (WGS) entry which is preliminary data.</text>
</comment>
<accession>A0A6A1ULF4</accession>
<organism evidence="1 2">
    <name type="scientific">Morella rubra</name>
    <name type="common">Chinese bayberry</name>
    <dbReference type="NCBI Taxonomy" id="262757"/>
    <lineage>
        <taxon>Eukaryota</taxon>
        <taxon>Viridiplantae</taxon>
        <taxon>Streptophyta</taxon>
        <taxon>Embryophyta</taxon>
        <taxon>Tracheophyta</taxon>
        <taxon>Spermatophyta</taxon>
        <taxon>Magnoliopsida</taxon>
        <taxon>eudicotyledons</taxon>
        <taxon>Gunneridae</taxon>
        <taxon>Pentapetalae</taxon>
        <taxon>rosids</taxon>
        <taxon>fabids</taxon>
        <taxon>Fagales</taxon>
        <taxon>Myricaceae</taxon>
        <taxon>Morella</taxon>
    </lineage>
</organism>
<reference evidence="1 2" key="1">
    <citation type="journal article" date="2019" name="Plant Biotechnol. J.">
        <title>The red bayberry genome and genetic basis of sex determination.</title>
        <authorList>
            <person name="Jia H.M."/>
            <person name="Jia H.J."/>
            <person name="Cai Q.L."/>
            <person name="Wang Y."/>
            <person name="Zhao H.B."/>
            <person name="Yang W.F."/>
            <person name="Wang G.Y."/>
            <person name="Li Y.H."/>
            <person name="Zhan D.L."/>
            <person name="Shen Y.T."/>
            <person name="Niu Q.F."/>
            <person name="Chang L."/>
            <person name="Qiu J."/>
            <person name="Zhao L."/>
            <person name="Xie H.B."/>
            <person name="Fu W.Y."/>
            <person name="Jin J."/>
            <person name="Li X.W."/>
            <person name="Jiao Y."/>
            <person name="Zhou C.C."/>
            <person name="Tu T."/>
            <person name="Chai C.Y."/>
            <person name="Gao J.L."/>
            <person name="Fan L.J."/>
            <person name="van de Weg E."/>
            <person name="Wang J.Y."/>
            <person name="Gao Z.S."/>
        </authorList>
    </citation>
    <scope>NUCLEOTIDE SEQUENCE [LARGE SCALE GENOMIC DNA]</scope>
    <source>
        <tissue evidence="1">Leaves</tissue>
    </source>
</reference>
<dbReference type="Proteomes" id="UP000516437">
    <property type="component" value="Unassembled WGS sequence"/>
</dbReference>
<evidence type="ECO:0000313" key="1">
    <source>
        <dbReference type="EMBL" id="KAB1201099.1"/>
    </source>
</evidence>
<keyword evidence="2" id="KW-1185">Reference proteome</keyword>
<gene>
    <name evidence="1" type="ORF">CJ030_MR0G005097</name>
</gene>
<name>A0A6A1ULF4_9ROSI</name>
<dbReference type="EMBL" id="RXIC02000097">
    <property type="protein sequence ID" value="KAB1201099.1"/>
    <property type="molecule type" value="Genomic_DNA"/>
</dbReference>
<protein>
    <submittedName>
        <fullName evidence="1">Uncharacterized protein</fullName>
    </submittedName>
</protein>
<sequence>MVRELAGLRHSSQCKTHPYFINCIKVKKLFQHVKSCPVRIARGCQAWLETRCTKAQLGSHDVRAEKSFPNWVMGANRILVAKVMTKKLTTAPIRLDSDFLAILALIYLLKGSKAASRVAGTTIRYTVQKFHYKFNQIARTNG</sequence>
<evidence type="ECO:0000313" key="2">
    <source>
        <dbReference type="Proteomes" id="UP000516437"/>
    </source>
</evidence>
<dbReference type="AlphaFoldDB" id="A0A6A1ULF4"/>